<dbReference type="EMBL" id="BGPR01004593">
    <property type="protein sequence ID" value="GBN01200.1"/>
    <property type="molecule type" value="Genomic_DNA"/>
</dbReference>
<evidence type="ECO:0000313" key="2">
    <source>
        <dbReference type="Proteomes" id="UP000499080"/>
    </source>
</evidence>
<sequence>MEQLRGSSNELKSVDCGEKTTEYAWVKKNQWKFNPHQAPWWLDFRGKAYGSRYGASKPNETLTHLFEVSANLTKLKGGEDVEKPPGTEIN</sequence>
<comment type="caution">
    <text evidence="1">The sequence shown here is derived from an EMBL/GenBank/DDBJ whole genome shotgun (WGS) entry which is preliminary data.</text>
</comment>
<protein>
    <submittedName>
        <fullName evidence="1">Uncharacterized protein</fullName>
    </submittedName>
</protein>
<reference evidence="1 2" key="1">
    <citation type="journal article" date="2019" name="Sci. Rep.">
        <title>Orb-weaving spider Araneus ventricosus genome elucidates the spidroin gene catalogue.</title>
        <authorList>
            <person name="Kono N."/>
            <person name="Nakamura H."/>
            <person name="Ohtoshi R."/>
            <person name="Moran D.A.P."/>
            <person name="Shinohara A."/>
            <person name="Yoshida Y."/>
            <person name="Fujiwara M."/>
            <person name="Mori M."/>
            <person name="Tomita M."/>
            <person name="Arakawa K."/>
        </authorList>
    </citation>
    <scope>NUCLEOTIDE SEQUENCE [LARGE SCALE GENOMIC DNA]</scope>
</reference>
<proteinExistence type="predicted"/>
<dbReference type="AlphaFoldDB" id="A0A4Y2KGZ9"/>
<name>A0A4Y2KGZ9_ARAVE</name>
<keyword evidence="2" id="KW-1185">Reference proteome</keyword>
<organism evidence="1 2">
    <name type="scientific">Araneus ventricosus</name>
    <name type="common">Orbweaver spider</name>
    <name type="synonym">Epeira ventricosa</name>
    <dbReference type="NCBI Taxonomy" id="182803"/>
    <lineage>
        <taxon>Eukaryota</taxon>
        <taxon>Metazoa</taxon>
        <taxon>Ecdysozoa</taxon>
        <taxon>Arthropoda</taxon>
        <taxon>Chelicerata</taxon>
        <taxon>Arachnida</taxon>
        <taxon>Araneae</taxon>
        <taxon>Araneomorphae</taxon>
        <taxon>Entelegynae</taxon>
        <taxon>Araneoidea</taxon>
        <taxon>Araneidae</taxon>
        <taxon>Araneus</taxon>
    </lineage>
</organism>
<gene>
    <name evidence="1" type="ORF">AVEN_82042_1</name>
</gene>
<dbReference type="Proteomes" id="UP000499080">
    <property type="component" value="Unassembled WGS sequence"/>
</dbReference>
<accession>A0A4Y2KGZ9</accession>
<evidence type="ECO:0000313" key="1">
    <source>
        <dbReference type="EMBL" id="GBN01200.1"/>
    </source>
</evidence>